<evidence type="ECO:0000256" key="2">
    <source>
        <dbReference type="ARBA" id="ARBA00022676"/>
    </source>
</evidence>
<gene>
    <name evidence="10" type="ORF">Cri9333_0544</name>
</gene>
<evidence type="ECO:0000313" key="10">
    <source>
        <dbReference type="EMBL" id="AFZ11495.1"/>
    </source>
</evidence>
<dbReference type="Proteomes" id="UP000010472">
    <property type="component" value="Chromosome"/>
</dbReference>
<keyword evidence="11" id="KW-1185">Reference proteome</keyword>
<dbReference type="GO" id="GO:0016757">
    <property type="term" value="F:glycosyltransferase activity"/>
    <property type="evidence" value="ECO:0007669"/>
    <property type="project" value="UniProtKB-KW"/>
</dbReference>
<feature type="region of interest" description="Disordered" evidence="8">
    <location>
        <begin position="1589"/>
        <end position="1611"/>
    </location>
</feature>
<proteinExistence type="inferred from homology"/>
<dbReference type="InterPro" id="IPR036890">
    <property type="entry name" value="HATPase_C_sf"/>
</dbReference>
<dbReference type="EMBL" id="CP003620">
    <property type="protein sequence ID" value="AFZ11495.1"/>
    <property type="molecule type" value="Genomic_DNA"/>
</dbReference>
<name>K9VWG0_9CYAN</name>
<evidence type="ECO:0000256" key="3">
    <source>
        <dbReference type="ARBA" id="ARBA00022679"/>
    </source>
</evidence>
<evidence type="ECO:0000256" key="8">
    <source>
        <dbReference type="SAM" id="MobiDB-lite"/>
    </source>
</evidence>
<evidence type="ECO:0000256" key="1">
    <source>
        <dbReference type="ARBA" id="ARBA00022649"/>
    </source>
</evidence>
<dbReference type="GO" id="GO:0016779">
    <property type="term" value="F:nucleotidyltransferase activity"/>
    <property type="evidence" value="ECO:0007669"/>
    <property type="project" value="UniProtKB-KW"/>
</dbReference>
<keyword evidence="5 6" id="KW-0238">DNA-binding</keyword>
<evidence type="ECO:0000256" key="5">
    <source>
        <dbReference type="ARBA" id="ARBA00023125"/>
    </source>
</evidence>
<dbReference type="Pfam" id="PF14487">
    <property type="entry name" value="DarT"/>
    <property type="match status" value="1"/>
</dbReference>
<dbReference type="eggNOG" id="COG2110">
    <property type="taxonomic scope" value="Bacteria"/>
</dbReference>
<feature type="domain" description="DarT" evidence="9">
    <location>
        <begin position="1657"/>
        <end position="1861"/>
    </location>
</feature>
<feature type="coiled-coil region" evidence="7">
    <location>
        <begin position="890"/>
        <end position="936"/>
    </location>
</feature>
<comment type="similarity">
    <text evidence="6">Belongs to the DarT ADP-ribosyltransferase family.</text>
</comment>
<evidence type="ECO:0000259" key="9">
    <source>
        <dbReference type="PROSITE" id="PS52018"/>
    </source>
</evidence>
<sequence length="1961" mass="225017">MSQQLRYLLHGNKAHYDDIQIPLYITSQDSTLWQNIGLQVLDRRGEAWRLIDSVFIDSIPPANFQRLGIQKLLAEQVVDDLIRPTPEYVDGSLLNKSERYELLAYISQKPSNEELWKSLRLHENANDSNRLECIEVGRVYLENSDFPLDERLKNDIVLIRRNTEIQQNWIPLWTPDAAIAKILSLPTPHNYYDLILDALQQMGVEQKQSLKADLQQAKWLPPNGYSPQDILKLPDNLEQNAQLIADLDNSKHPQQVLPESVRTSRVYHWVKSLFTLWNAETVIKKILAYPQKNLEYCLVILNAFSVNLSNDLKLAIATENWLFLRDSNTIIAPDKVVEIIPKGLKKHLLTLVALIGDNYIDVNQLNRRIVDHNTYQILCEFFSKWKEDEVLDIVLNQDKPHHYSEIILDALTVFLPHRNPNTSNKDKLKNLAWLVDEDGKAVYAKNVLYYTPNLKEDIEQLLLSTSSSYVAFSQLARQIRDRSDCLDWLIKNDLVVVEDRVLRVIGELFNGSPEYQLGEFASVEEFPLDQCLEAFKYFNVNFLPAWNFAKNLSKEKFRRYLLPNLLDKMDVVKLRDLLILLSSPNPQVDAANAANVEVFNTYLRLAINYETFSTEILPEIRLLNRRGQWKYPNQLTGENANIDYAYLLDEEQFNIISSFLNLATQVNNNLPELNEGVEDGNSENSFDILISYFREWESYCPLEPIGAFLTLFKSSGDRIKEQAEFYLGKRNIEGLRKRLLANTAKPIRVFQVHVGQAGNRMCWAISLLGTTFEAELANLPNPPHFFVNEGGLASNTRRLELLHIQPEQLARGELIRILKDSTKVLLTKVYGVELNSIEVIWEDLLNSDQLDIQVAENYLIESAPHVLRMLGIKDDLSLSTRLILTRLKELDDLRHEKAEYKQQGLEKEQQDTEKIVQEKLSKLSNLLKENEDVKNVLLNSVRTKIGQHGYRQQSIPFELFQNADDAVIELQEMLLPRELENERKEFVVIISTRKLSFIHLGRPIGCFQLPDHPEDKKKYRNKGYDRDLEKMLTFNISDKGDGVTGMFGLGFKSVYLLCKRPRILSKRLGFAVEGGLLPSRLSPEETRGLQKKLDFYTMPSDATVVELELDENIHPQEIIREFKELANILTIFSRAITKCRFIKDDTNNYQEVFTWERQPFLGIQDIEVNRITINGEDSLRLCLRTASGSALLLDMTERDGRLSCTTPDVPTFWVTAPTQEKVSVGFILNAAFKVTTGRTKLDPTGDNQELAATIGIALGQLLKKLCESNWEELKVAFGFSSVDSYSFWEFLWKELAVNWQKLDINDERCDLISRILGGTRGMGYLITHSKAIPNGLYGHYRQLISLHSDINYFKVTGKLAEPSCFCEVAQWSHFQQSYQDNLISHTRWEEVRKLIGVTFERKYTYVNLRLIDVLQKEIGAIEPKVTPEQARQVGNLISKTFLDSFSTPSEHFDLQSFLPKIRFNSQGGKGLPSEQLLSGTSDQAEEKRLVGFAPDDRLLHSNYIASAIDFFYACRFRRDSVAIEVLVQWALQAETTTKRNAVHHYLLHGDHRDELARRLHENLVGSWMVGDRSIVDTLELMVLIGIKREEDPGGQQGNSNPDEPEQEGDVQDYDPNIEVRTRCTSNDFSLSRSLADFRAFTEMLLDGIERQRSYWKGYIYHFTHVENAASILQSEKLHSRNGCNKFSDSAGAGLIAHTSNDVKNFARFYLRPKTPTQWHNEGLGKRQGQIHALCPVPIFFRLNLSHVLDTHGSKCGVSSGNLAASGSYYGNSREFLEHFDVNNVYCTIQAGKETFLRASQQEFVVHDYLDIAKLSLDDITIICRNEQDKATLLCLIGTTSKYANRVFTEKEEAANCREMFDHENPFVEIKDNGKIIEAKIEKYDAFGLNGQLILSFAQTNPLDTEICSKYNDISKISLGQAIRVNATRNIQLQFKPNTKMSVYFQEHEKEWLVYTNEHRNS</sequence>
<evidence type="ECO:0000313" key="11">
    <source>
        <dbReference type="Proteomes" id="UP000010472"/>
    </source>
</evidence>
<keyword evidence="1 6" id="KW-1277">Toxin-antitoxin system</keyword>
<dbReference type="InterPro" id="IPR029494">
    <property type="entry name" value="DarT"/>
</dbReference>
<comment type="caution">
    <text evidence="6">Lacks conserved residue(s) required for the propagation of feature annotation.</text>
</comment>
<dbReference type="OrthoDB" id="9802640at2"/>
<keyword evidence="2" id="KW-0328">Glycosyltransferase</keyword>
<keyword evidence="3" id="KW-0808">Transferase</keyword>
<keyword evidence="7" id="KW-0175">Coiled coil</keyword>
<keyword evidence="4" id="KW-0548">Nucleotidyltransferase</keyword>
<evidence type="ECO:0000256" key="6">
    <source>
        <dbReference type="PROSITE-ProRule" id="PRU01362"/>
    </source>
</evidence>
<protein>
    <recommendedName>
        <fullName evidence="9">DarT domain-containing protein</fullName>
    </recommendedName>
</protein>
<dbReference type="SUPFAM" id="SSF55874">
    <property type="entry name" value="ATPase domain of HSP90 chaperone/DNA topoisomerase II/histidine kinase"/>
    <property type="match status" value="1"/>
</dbReference>
<dbReference type="GO" id="GO:0003677">
    <property type="term" value="F:DNA binding"/>
    <property type="evidence" value="ECO:0007669"/>
    <property type="project" value="UniProtKB-UniRule"/>
</dbReference>
<dbReference type="PROSITE" id="PS52018">
    <property type="entry name" value="DART"/>
    <property type="match status" value="1"/>
</dbReference>
<reference evidence="10 11" key="1">
    <citation type="submission" date="2012-06" db="EMBL/GenBank/DDBJ databases">
        <title>Finished chromosome of genome of Crinalium epipsammum PCC 9333.</title>
        <authorList>
            <consortium name="US DOE Joint Genome Institute"/>
            <person name="Gugger M."/>
            <person name="Coursin T."/>
            <person name="Rippka R."/>
            <person name="Tandeau De Marsac N."/>
            <person name="Huntemann M."/>
            <person name="Wei C.-L."/>
            <person name="Han J."/>
            <person name="Detter J.C."/>
            <person name="Han C."/>
            <person name="Tapia R."/>
            <person name="Davenport K."/>
            <person name="Daligault H."/>
            <person name="Erkkila T."/>
            <person name="Gu W."/>
            <person name="Munk A.C.C."/>
            <person name="Teshima H."/>
            <person name="Xu Y."/>
            <person name="Chain P."/>
            <person name="Chen A."/>
            <person name="Krypides N."/>
            <person name="Mavromatis K."/>
            <person name="Markowitz V."/>
            <person name="Szeto E."/>
            <person name="Ivanova N."/>
            <person name="Mikhailova N."/>
            <person name="Ovchinnikova G."/>
            <person name="Pagani I."/>
            <person name="Pati A."/>
            <person name="Goodwin L."/>
            <person name="Peters L."/>
            <person name="Pitluck S."/>
            <person name="Woyke T."/>
            <person name="Kerfeld C."/>
        </authorList>
    </citation>
    <scope>NUCLEOTIDE SEQUENCE [LARGE SCALE GENOMIC DNA]</scope>
    <source>
        <strain evidence="10 11">PCC 9333</strain>
    </source>
</reference>
<evidence type="ECO:0000256" key="7">
    <source>
        <dbReference type="SAM" id="Coils"/>
    </source>
</evidence>
<accession>K9VWG0</accession>
<dbReference type="STRING" id="1173022.Cri9333_0544"/>
<dbReference type="HOGENOM" id="CLU_234595_0_0_3"/>
<organism evidence="10 11">
    <name type="scientific">Crinalium epipsammum PCC 9333</name>
    <dbReference type="NCBI Taxonomy" id="1173022"/>
    <lineage>
        <taxon>Bacteria</taxon>
        <taxon>Bacillati</taxon>
        <taxon>Cyanobacteriota</taxon>
        <taxon>Cyanophyceae</taxon>
        <taxon>Gomontiellales</taxon>
        <taxon>Gomontiellaceae</taxon>
        <taxon>Crinalium</taxon>
    </lineage>
</organism>
<dbReference type="PATRIC" id="fig|1173022.3.peg.591"/>
<evidence type="ECO:0000256" key="4">
    <source>
        <dbReference type="ARBA" id="ARBA00022695"/>
    </source>
</evidence>
<dbReference type="RefSeq" id="WP_015201630.1">
    <property type="nucleotide sequence ID" value="NC_019753.1"/>
</dbReference>
<dbReference type="KEGG" id="cep:Cri9333_0544"/>
<feature type="compositionally biased region" description="Acidic residues" evidence="8">
    <location>
        <begin position="1602"/>
        <end position="1611"/>
    </location>
</feature>